<keyword evidence="1" id="KW-0378">Hydrolase</keyword>
<dbReference type="GO" id="GO:0016787">
    <property type="term" value="F:hydrolase activity"/>
    <property type="evidence" value="ECO:0007669"/>
    <property type="project" value="UniProtKB-KW"/>
</dbReference>
<keyword evidence="2" id="KW-1185">Reference proteome</keyword>
<dbReference type="RefSeq" id="WP_236997303.1">
    <property type="nucleotide sequence ID" value="NZ_JAKKOR010000005.1"/>
</dbReference>
<gene>
    <name evidence="1" type="ORF">L5G33_06270</name>
</gene>
<dbReference type="InterPro" id="IPR029058">
    <property type="entry name" value="AB_hydrolase_fold"/>
</dbReference>
<dbReference type="Gene3D" id="3.40.50.1820">
    <property type="entry name" value="alpha/beta hydrolase"/>
    <property type="match status" value="1"/>
</dbReference>
<organism evidence="1 2">
    <name type="scientific">Gordonia liuliyuniae</name>
    <dbReference type="NCBI Taxonomy" id="2911517"/>
    <lineage>
        <taxon>Bacteria</taxon>
        <taxon>Bacillati</taxon>
        <taxon>Actinomycetota</taxon>
        <taxon>Actinomycetes</taxon>
        <taxon>Mycobacteriales</taxon>
        <taxon>Gordoniaceae</taxon>
        <taxon>Gordonia</taxon>
    </lineage>
</organism>
<dbReference type="InterPro" id="IPR010662">
    <property type="entry name" value="RBBP9/YdeN"/>
</dbReference>
<sequence>MSGPTVVIVPGLRGIAPEHWQERYAARVSDAVTVPFPAVDDWHDLAARSDLIDDTVRSVNGSVILVAHSAGVLAVVHWARGRAAGQGPDGQDSAGGAVARVAGALLVTPPDFGVDWPQPHPRPAELSARGWEPISRRRLPFPSILAVSRDDPLARYRTGAGLAEVWGSRLVDLGDAGHLNPASGYGEWPMLEPLLTELSSRVVG</sequence>
<dbReference type="Proteomes" id="UP001200110">
    <property type="component" value="Unassembled WGS sequence"/>
</dbReference>
<comment type="caution">
    <text evidence="1">The sequence shown here is derived from an EMBL/GenBank/DDBJ whole genome shotgun (WGS) entry which is preliminary data.</text>
</comment>
<evidence type="ECO:0000313" key="2">
    <source>
        <dbReference type="Proteomes" id="UP001200110"/>
    </source>
</evidence>
<evidence type="ECO:0000313" key="1">
    <source>
        <dbReference type="EMBL" id="MCF8588072.1"/>
    </source>
</evidence>
<reference evidence="1 2" key="1">
    <citation type="submission" date="2022-01" db="EMBL/GenBank/DDBJ databases">
        <authorList>
            <person name="Huang Y."/>
        </authorList>
    </citation>
    <scope>NUCLEOTIDE SEQUENCE [LARGE SCALE GENOMIC DNA]</scope>
    <source>
        <strain evidence="1 2">HY366</strain>
    </source>
</reference>
<dbReference type="SUPFAM" id="SSF53474">
    <property type="entry name" value="alpha/beta-Hydrolases"/>
    <property type="match status" value="1"/>
</dbReference>
<dbReference type="EMBL" id="JAKKOR010000005">
    <property type="protein sequence ID" value="MCF8588072.1"/>
    <property type="molecule type" value="Genomic_DNA"/>
</dbReference>
<accession>A0ABS9IRC6</accession>
<name>A0ABS9IRC6_9ACTN</name>
<protein>
    <submittedName>
        <fullName evidence="1">Alpha/beta hydrolase</fullName>
    </submittedName>
</protein>
<proteinExistence type="predicted"/>
<dbReference type="Pfam" id="PF06821">
    <property type="entry name" value="Ser_hydrolase"/>
    <property type="match status" value="1"/>
</dbReference>